<keyword evidence="1" id="KW-0067">ATP-binding</keyword>
<comment type="caution">
    <text evidence="1">The sequence shown here is derived from an EMBL/GenBank/DDBJ whole genome shotgun (WGS) entry which is preliminary data.</text>
</comment>
<feature type="non-terminal residue" evidence="1">
    <location>
        <position position="1"/>
    </location>
</feature>
<gene>
    <name evidence="1" type="ORF">DWU35_15975</name>
</gene>
<evidence type="ECO:0000313" key="1">
    <source>
        <dbReference type="EMBL" id="EBO6637821.1"/>
    </source>
</evidence>
<proteinExistence type="predicted"/>
<keyword evidence="1" id="KW-0547">Nucleotide-binding</keyword>
<organism evidence="1">
    <name type="scientific">Salmonella enterica</name>
    <name type="common">Salmonella choleraesuis</name>
    <dbReference type="NCBI Taxonomy" id="28901"/>
    <lineage>
        <taxon>Bacteria</taxon>
        <taxon>Pseudomonadati</taxon>
        <taxon>Pseudomonadota</taxon>
        <taxon>Gammaproteobacteria</taxon>
        <taxon>Enterobacterales</taxon>
        <taxon>Enterobacteriaceae</taxon>
        <taxon>Salmonella</taxon>
    </lineage>
</organism>
<reference evidence="1" key="1">
    <citation type="submission" date="2018-07" db="EMBL/GenBank/DDBJ databases">
        <authorList>
            <consortium name="NARMS: The National Antimicrobial Resistance Monitoring System"/>
        </authorList>
    </citation>
    <scope>NUCLEOTIDE SEQUENCE</scope>
    <source>
        <strain evidence="1">FSIS11812161</strain>
    </source>
</reference>
<protein>
    <submittedName>
        <fullName evidence="1">ATP-binding protein</fullName>
    </submittedName>
</protein>
<dbReference type="AlphaFoldDB" id="A0A5U1ECS0"/>
<dbReference type="InterPro" id="IPR027417">
    <property type="entry name" value="P-loop_NTPase"/>
</dbReference>
<sequence>QRGTFYVSLKLATDPFGSPFVFDQPEDDLDNSFIMKQLVPLFKKIKKYRQVIIVTHNANLVINSDSEQVIVANYDGDVISYEVGAIEDGNIRMQQGIRHHICSILEGGHIAFSVREKKYGIQ</sequence>
<dbReference type="EMBL" id="AAGJFR010000048">
    <property type="protein sequence ID" value="EBO6637821.1"/>
    <property type="molecule type" value="Genomic_DNA"/>
</dbReference>
<dbReference type="GO" id="GO:0005524">
    <property type="term" value="F:ATP binding"/>
    <property type="evidence" value="ECO:0007669"/>
    <property type="project" value="UniProtKB-KW"/>
</dbReference>
<name>A0A5U1ECS0_SALER</name>
<accession>A0A5U1ECS0</accession>
<dbReference type="SUPFAM" id="SSF52540">
    <property type="entry name" value="P-loop containing nucleoside triphosphate hydrolases"/>
    <property type="match status" value="1"/>
</dbReference>
<dbReference type="Gene3D" id="3.40.50.300">
    <property type="entry name" value="P-loop containing nucleotide triphosphate hydrolases"/>
    <property type="match status" value="1"/>
</dbReference>